<gene>
    <name evidence="2" type="ORF">X975_20056</name>
</gene>
<name>A0A087T3A1_STEMI</name>
<reference evidence="2 3" key="1">
    <citation type="submission" date="2013-11" db="EMBL/GenBank/DDBJ databases">
        <title>Genome sequencing of Stegodyphus mimosarum.</title>
        <authorList>
            <person name="Bechsgaard J."/>
        </authorList>
    </citation>
    <scope>NUCLEOTIDE SEQUENCE [LARGE SCALE GENOMIC DNA]</scope>
</reference>
<dbReference type="OrthoDB" id="6437699at2759"/>
<dbReference type="AlphaFoldDB" id="A0A087T3A1"/>
<evidence type="ECO:0000256" key="1">
    <source>
        <dbReference type="SAM" id="SignalP"/>
    </source>
</evidence>
<evidence type="ECO:0000313" key="2">
    <source>
        <dbReference type="EMBL" id="KFM59590.1"/>
    </source>
</evidence>
<dbReference type="OMA" id="ISENAMC"/>
<evidence type="ECO:0000313" key="3">
    <source>
        <dbReference type="Proteomes" id="UP000054359"/>
    </source>
</evidence>
<dbReference type="EMBL" id="KK113219">
    <property type="protein sequence ID" value="KFM59590.1"/>
    <property type="molecule type" value="Genomic_DNA"/>
</dbReference>
<dbReference type="PANTHER" id="PTHR33964:SF1">
    <property type="entry name" value="RE45066P"/>
    <property type="match status" value="1"/>
</dbReference>
<feature type="non-terminal residue" evidence="2">
    <location>
        <position position="230"/>
    </location>
</feature>
<dbReference type="PANTHER" id="PTHR33964">
    <property type="entry name" value="RE45066P-RELATED"/>
    <property type="match status" value="1"/>
</dbReference>
<proteinExistence type="predicted"/>
<dbReference type="Proteomes" id="UP000054359">
    <property type="component" value="Unassembled WGS sequence"/>
</dbReference>
<evidence type="ECO:0008006" key="4">
    <source>
        <dbReference type="Google" id="ProtNLM"/>
    </source>
</evidence>
<keyword evidence="1" id="KW-0732">Signal</keyword>
<sequence length="230" mass="26641">MMLMLLLMIFYLGKENLADEHLCDKDSFEICAKPDTFPVSLPENEDDLNKICPVILEFTQCTWDYEEICSPEAEMAKNRRHFKGLLDVLEDICREDSSLHKAVSENAKCLKVSIQELNSTCYESTEHALALYSEMRKKTTEETDSESIAEENWNSHMCFFHVYDISCLAEDAEKRCGSTAKHVVVEMVRRIAYFEWTCPPDILKELPSIVELLELEEGEKIRLRGILRKE</sequence>
<feature type="chain" id="PRO_5001829268" description="Secreted protein" evidence="1">
    <location>
        <begin position="19"/>
        <end position="230"/>
    </location>
</feature>
<accession>A0A087T3A1</accession>
<protein>
    <recommendedName>
        <fullName evidence="4">Secreted protein</fullName>
    </recommendedName>
</protein>
<keyword evidence="3" id="KW-1185">Reference proteome</keyword>
<organism evidence="2 3">
    <name type="scientific">Stegodyphus mimosarum</name>
    <name type="common">African social velvet spider</name>
    <dbReference type="NCBI Taxonomy" id="407821"/>
    <lineage>
        <taxon>Eukaryota</taxon>
        <taxon>Metazoa</taxon>
        <taxon>Ecdysozoa</taxon>
        <taxon>Arthropoda</taxon>
        <taxon>Chelicerata</taxon>
        <taxon>Arachnida</taxon>
        <taxon>Araneae</taxon>
        <taxon>Araneomorphae</taxon>
        <taxon>Entelegynae</taxon>
        <taxon>Eresoidea</taxon>
        <taxon>Eresidae</taxon>
        <taxon>Stegodyphus</taxon>
    </lineage>
</organism>
<feature type="signal peptide" evidence="1">
    <location>
        <begin position="1"/>
        <end position="18"/>
    </location>
</feature>